<comment type="similarity">
    <text evidence="7">Belongs to the binding-protein-dependent transport system permease family.</text>
</comment>
<keyword evidence="4 7" id="KW-0812">Transmembrane</keyword>
<evidence type="ECO:0000256" key="4">
    <source>
        <dbReference type="ARBA" id="ARBA00022692"/>
    </source>
</evidence>
<keyword evidence="3" id="KW-1003">Cell membrane</keyword>
<dbReference type="EMBL" id="QXGK01000002">
    <property type="protein sequence ID" value="RSX58521.1"/>
    <property type="molecule type" value="Genomic_DNA"/>
</dbReference>
<evidence type="ECO:0000256" key="3">
    <source>
        <dbReference type="ARBA" id="ARBA00022475"/>
    </source>
</evidence>
<dbReference type="Pfam" id="PF00528">
    <property type="entry name" value="BPD_transp_1"/>
    <property type="match status" value="1"/>
</dbReference>
<dbReference type="InterPro" id="IPR000515">
    <property type="entry name" value="MetI-like"/>
</dbReference>
<name>A0A430FWE8_9BIFI</name>
<evidence type="ECO:0000256" key="2">
    <source>
        <dbReference type="ARBA" id="ARBA00022448"/>
    </source>
</evidence>
<organism evidence="9 10">
    <name type="scientific">Bifidobacterium samirii</name>
    <dbReference type="NCBI Taxonomy" id="2306974"/>
    <lineage>
        <taxon>Bacteria</taxon>
        <taxon>Bacillati</taxon>
        <taxon>Actinomycetota</taxon>
        <taxon>Actinomycetes</taxon>
        <taxon>Bifidobacteriales</taxon>
        <taxon>Bifidobacteriaceae</taxon>
        <taxon>Bifidobacterium</taxon>
    </lineage>
</organism>
<dbReference type="InterPro" id="IPR035906">
    <property type="entry name" value="MetI-like_sf"/>
</dbReference>
<feature type="domain" description="ABC transmembrane type-1" evidence="8">
    <location>
        <begin position="113"/>
        <end position="326"/>
    </location>
</feature>
<reference evidence="9 10" key="1">
    <citation type="submission" date="2018-09" db="EMBL/GenBank/DDBJ databases">
        <title>Characterization of the phylogenetic diversity of five novel species belonging to the genus Bifidobacterium.</title>
        <authorList>
            <person name="Lugli G.A."/>
            <person name="Duranti S."/>
            <person name="Milani C."/>
        </authorList>
    </citation>
    <scope>NUCLEOTIDE SEQUENCE [LARGE SCALE GENOMIC DNA]</scope>
    <source>
        <strain evidence="9 10">2033B</strain>
    </source>
</reference>
<dbReference type="GO" id="GO:0055085">
    <property type="term" value="P:transmembrane transport"/>
    <property type="evidence" value="ECO:0007669"/>
    <property type="project" value="InterPro"/>
</dbReference>
<dbReference type="RefSeq" id="WP_206430905.1">
    <property type="nucleotide sequence ID" value="NZ_QXGK01000002.1"/>
</dbReference>
<dbReference type="PANTHER" id="PTHR30193">
    <property type="entry name" value="ABC TRANSPORTER PERMEASE PROTEIN"/>
    <property type="match status" value="1"/>
</dbReference>
<keyword evidence="2 7" id="KW-0813">Transport</keyword>
<feature type="transmembrane region" description="Helical" evidence="7">
    <location>
        <begin position="117"/>
        <end position="138"/>
    </location>
</feature>
<keyword evidence="10" id="KW-1185">Reference proteome</keyword>
<evidence type="ECO:0000313" key="9">
    <source>
        <dbReference type="EMBL" id="RSX58521.1"/>
    </source>
</evidence>
<dbReference type="CDD" id="cd06261">
    <property type="entry name" value="TM_PBP2"/>
    <property type="match status" value="1"/>
</dbReference>
<feature type="transmembrane region" description="Helical" evidence="7">
    <location>
        <begin position="307"/>
        <end position="329"/>
    </location>
</feature>
<evidence type="ECO:0000256" key="1">
    <source>
        <dbReference type="ARBA" id="ARBA00004651"/>
    </source>
</evidence>
<feature type="transmembrane region" description="Helical" evidence="7">
    <location>
        <begin position="52"/>
        <end position="74"/>
    </location>
</feature>
<proteinExistence type="inferred from homology"/>
<dbReference type="InterPro" id="IPR051393">
    <property type="entry name" value="ABC_transporter_permease"/>
</dbReference>
<evidence type="ECO:0000256" key="7">
    <source>
        <dbReference type="RuleBase" id="RU363032"/>
    </source>
</evidence>
<keyword evidence="6 7" id="KW-0472">Membrane</keyword>
<keyword evidence="5 7" id="KW-1133">Transmembrane helix</keyword>
<feature type="transmembrane region" description="Helical" evidence="7">
    <location>
        <begin position="199"/>
        <end position="223"/>
    </location>
</feature>
<evidence type="ECO:0000259" key="8">
    <source>
        <dbReference type="PROSITE" id="PS50928"/>
    </source>
</evidence>
<feature type="transmembrane region" description="Helical" evidence="7">
    <location>
        <begin position="150"/>
        <end position="170"/>
    </location>
</feature>
<dbReference type="SUPFAM" id="SSF161098">
    <property type="entry name" value="MetI-like"/>
    <property type="match status" value="1"/>
</dbReference>
<comment type="caution">
    <text evidence="9">The sequence shown here is derived from an EMBL/GenBank/DDBJ whole genome shotgun (WGS) entry which is preliminary data.</text>
</comment>
<protein>
    <submittedName>
        <fullName evidence="9">Sugar ABC transporter permease</fullName>
    </submittedName>
</protein>
<accession>A0A430FWE8</accession>
<evidence type="ECO:0000256" key="5">
    <source>
        <dbReference type="ARBA" id="ARBA00022989"/>
    </source>
</evidence>
<comment type="subcellular location">
    <subcellularLocation>
        <location evidence="1 7">Cell membrane</location>
        <topology evidence="1 7">Multi-pass membrane protein</topology>
    </subcellularLocation>
</comment>
<dbReference type="GO" id="GO:0005886">
    <property type="term" value="C:plasma membrane"/>
    <property type="evidence" value="ECO:0007669"/>
    <property type="project" value="UniProtKB-SubCell"/>
</dbReference>
<dbReference type="Gene3D" id="1.10.3720.10">
    <property type="entry name" value="MetI-like"/>
    <property type="match status" value="1"/>
</dbReference>
<dbReference type="PANTHER" id="PTHR30193:SF41">
    <property type="entry name" value="DIACETYLCHITOBIOSE UPTAKE SYSTEM PERMEASE PROTEIN NGCF"/>
    <property type="match status" value="1"/>
</dbReference>
<dbReference type="Proteomes" id="UP000287470">
    <property type="component" value="Unassembled WGS sequence"/>
</dbReference>
<evidence type="ECO:0000256" key="6">
    <source>
        <dbReference type="ARBA" id="ARBA00023136"/>
    </source>
</evidence>
<sequence>MTGSPSTAAEGTASRPAPLLSVASAASRPVPGEDVEAAHAKARRRRSLLDDLTAVQFMLPLLAVYIVIVLIPFLQSVVFSLTDYDGYDFANAGFVGLANYRTIFSDPTLLAGLGFTLLYTVATTALVTVIALPLAVTLNRKFFGRNFARSLFFFFSVPSMAVLGLVWQYIFSPLQTGAVNTLLSRFGIEPVPWLSDPNLARLCVIVIAVWAQVGWHATLYLAYLQAIPADLYEQAAVDGAGRGQQFVHITLPQMVPAMGVSIFMLLTGGLKVYDLPYTLTNGGPGAATTTVTQSIIVTGIGSGRYGVGSALGVVFFLCCVILVVAQQIVTTQIERRLS</sequence>
<evidence type="ECO:0000313" key="10">
    <source>
        <dbReference type="Proteomes" id="UP000287470"/>
    </source>
</evidence>
<dbReference type="AlphaFoldDB" id="A0A430FWE8"/>
<gene>
    <name evidence="9" type="ORF">D2E24_0400</name>
</gene>
<feature type="transmembrane region" description="Helical" evidence="7">
    <location>
        <begin position="254"/>
        <end position="273"/>
    </location>
</feature>
<dbReference type="PROSITE" id="PS50928">
    <property type="entry name" value="ABC_TM1"/>
    <property type="match status" value="1"/>
</dbReference>